<keyword evidence="1" id="KW-0813">Transport</keyword>
<reference evidence="1" key="1">
    <citation type="journal article" date="2021" name="Proc. Natl. Acad. Sci. U.S.A.">
        <title>A Catalog of Tens of Thousands of Viruses from Human Metagenomes Reveals Hidden Associations with Chronic Diseases.</title>
        <authorList>
            <person name="Tisza M.J."/>
            <person name="Buck C.B."/>
        </authorList>
    </citation>
    <scope>NUCLEOTIDE SEQUENCE</scope>
    <source>
        <strain evidence="1">CtrNG92</strain>
    </source>
</reference>
<keyword evidence="1" id="KW-0547">Nucleotide-binding</keyword>
<keyword evidence="1" id="KW-0762">Sugar transport</keyword>
<name>A0A8S5SE44_9CAUD</name>
<dbReference type="GO" id="GO:0005524">
    <property type="term" value="F:ATP binding"/>
    <property type="evidence" value="ECO:0007669"/>
    <property type="project" value="UniProtKB-KW"/>
</dbReference>
<dbReference type="EMBL" id="BK032578">
    <property type="protein sequence ID" value="DAF49233.1"/>
    <property type="molecule type" value="Genomic_DNA"/>
</dbReference>
<proteinExistence type="predicted"/>
<organism evidence="1">
    <name type="scientific">Caudovirales sp. ctrNG92</name>
    <dbReference type="NCBI Taxonomy" id="2827638"/>
    <lineage>
        <taxon>Viruses</taxon>
        <taxon>Duplodnaviria</taxon>
        <taxon>Heunggongvirae</taxon>
        <taxon>Uroviricota</taxon>
        <taxon>Caudoviricetes</taxon>
    </lineage>
</organism>
<protein>
    <submittedName>
        <fullName evidence="1">Gifsy-2 prophage ATP-binding sugar transporter-like barrel, 4 helix bundle.7A</fullName>
    </submittedName>
</protein>
<sequence>MALKDEILKDVHRVFMNADHFMSEHLYNGKKIQCVVDEEEAVKRKNNNVVDISWDNNSREILIYTPVDTFPDRIPMPNLQVIFDKRQMRILQVNEDMGMYTILLATNEARTM</sequence>
<accession>A0A8S5SE44</accession>
<keyword evidence="1" id="KW-0067">ATP-binding</keyword>
<evidence type="ECO:0000313" key="1">
    <source>
        <dbReference type="EMBL" id="DAF49233.1"/>
    </source>
</evidence>